<keyword evidence="3" id="KW-1185">Reference proteome</keyword>
<proteinExistence type="predicted"/>
<protein>
    <submittedName>
        <fullName evidence="2">GD10531</fullName>
    </submittedName>
</protein>
<organism evidence="2 3">
    <name type="scientific">Drosophila simulans</name>
    <name type="common">Fruit fly</name>
    <dbReference type="NCBI Taxonomy" id="7240"/>
    <lineage>
        <taxon>Eukaryota</taxon>
        <taxon>Metazoa</taxon>
        <taxon>Ecdysozoa</taxon>
        <taxon>Arthropoda</taxon>
        <taxon>Hexapoda</taxon>
        <taxon>Insecta</taxon>
        <taxon>Pterygota</taxon>
        <taxon>Neoptera</taxon>
        <taxon>Endopterygota</taxon>
        <taxon>Diptera</taxon>
        <taxon>Brachycera</taxon>
        <taxon>Muscomorpha</taxon>
        <taxon>Ephydroidea</taxon>
        <taxon>Drosophilidae</taxon>
        <taxon>Drosophila</taxon>
        <taxon>Sophophora</taxon>
    </lineage>
</organism>
<evidence type="ECO:0000313" key="3">
    <source>
        <dbReference type="Proteomes" id="UP000000304"/>
    </source>
</evidence>
<evidence type="ECO:0000256" key="1">
    <source>
        <dbReference type="SAM" id="MobiDB-lite"/>
    </source>
</evidence>
<dbReference type="AlphaFoldDB" id="B4QF87"/>
<gene>
    <name evidence="2" type="primary">Dsim\GD10531</name>
    <name evidence="2" type="ORF">Dsim_GD10531</name>
</gene>
<dbReference type="Proteomes" id="UP000000304">
    <property type="component" value="Chromosome 2R"/>
</dbReference>
<reference evidence="2 3" key="1">
    <citation type="journal article" date="2007" name="Nature">
        <title>Evolution of genes and genomes on the Drosophila phylogeny.</title>
        <authorList>
            <consortium name="Drosophila 12 Genomes Consortium"/>
            <person name="Clark A.G."/>
            <person name="Eisen M.B."/>
            <person name="Smith D.R."/>
            <person name="Bergman C.M."/>
            <person name="Oliver B."/>
            <person name="Markow T.A."/>
            <person name="Kaufman T.C."/>
            <person name="Kellis M."/>
            <person name="Gelbart W."/>
            <person name="Iyer V.N."/>
            <person name="Pollard D.A."/>
            <person name="Sackton T.B."/>
            <person name="Larracuente A.M."/>
            <person name="Singh N.D."/>
            <person name="Abad J.P."/>
            <person name="Abt D.N."/>
            <person name="Adryan B."/>
            <person name="Aguade M."/>
            <person name="Akashi H."/>
            <person name="Anderson W.W."/>
            <person name="Aquadro C.F."/>
            <person name="Ardell D.H."/>
            <person name="Arguello R."/>
            <person name="Artieri C.G."/>
            <person name="Barbash D.A."/>
            <person name="Barker D."/>
            <person name="Barsanti P."/>
            <person name="Batterham P."/>
            <person name="Batzoglou S."/>
            <person name="Begun D."/>
            <person name="Bhutkar A."/>
            <person name="Blanco E."/>
            <person name="Bosak S.A."/>
            <person name="Bradley R.K."/>
            <person name="Brand A.D."/>
            <person name="Brent M.R."/>
            <person name="Brooks A.N."/>
            <person name="Brown R.H."/>
            <person name="Butlin R.K."/>
            <person name="Caggese C."/>
            <person name="Calvi B.R."/>
            <person name="Bernardo de Carvalho A."/>
            <person name="Caspi A."/>
            <person name="Castrezana S."/>
            <person name="Celniker S.E."/>
            <person name="Chang J.L."/>
            <person name="Chapple C."/>
            <person name="Chatterji S."/>
            <person name="Chinwalla A."/>
            <person name="Civetta A."/>
            <person name="Clifton S.W."/>
            <person name="Comeron J.M."/>
            <person name="Costello J.C."/>
            <person name="Coyne J.A."/>
            <person name="Daub J."/>
            <person name="David R.G."/>
            <person name="Delcher A.L."/>
            <person name="Delehaunty K."/>
            <person name="Do C.B."/>
            <person name="Ebling H."/>
            <person name="Edwards K."/>
            <person name="Eickbush T."/>
            <person name="Evans J.D."/>
            <person name="Filipski A."/>
            <person name="Findeiss S."/>
            <person name="Freyhult E."/>
            <person name="Fulton L."/>
            <person name="Fulton R."/>
            <person name="Garcia A.C."/>
            <person name="Gardiner A."/>
            <person name="Garfield D.A."/>
            <person name="Garvin B.E."/>
            <person name="Gibson G."/>
            <person name="Gilbert D."/>
            <person name="Gnerre S."/>
            <person name="Godfrey J."/>
            <person name="Good R."/>
            <person name="Gotea V."/>
            <person name="Gravely B."/>
            <person name="Greenberg A.J."/>
            <person name="Griffiths-Jones S."/>
            <person name="Gross S."/>
            <person name="Guigo R."/>
            <person name="Gustafson E.A."/>
            <person name="Haerty W."/>
            <person name="Hahn M.W."/>
            <person name="Halligan D.L."/>
            <person name="Halpern A.L."/>
            <person name="Halter G.M."/>
            <person name="Han M.V."/>
            <person name="Heger A."/>
            <person name="Hillier L."/>
            <person name="Hinrichs A.S."/>
            <person name="Holmes I."/>
            <person name="Hoskins R.A."/>
            <person name="Hubisz M.J."/>
            <person name="Hultmark D."/>
            <person name="Huntley M.A."/>
            <person name="Jaffe D.B."/>
            <person name="Jagadeeshan S."/>
            <person name="Jeck W.R."/>
            <person name="Johnson J."/>
            <person name="Jones C.D."/>
            <person name="Jordan W.C."/>
            <person name="Karpen G.H."/>
            <person name="Kataoka E."/>
            <person name="Keightley P.D."/>
            <person name="Kheradpour P."/>
            <person name="Kirkness E.F."/>
            <person name="Koerich L.B."/>
            <person name="Kristiansen K."/>
            <person name="Kudrna D."/>
            <person name="Kulathinal R.J."/>
            <person name="Kumar S."/>
            <person name="Kwok R."/>
            <person name="Lander E."/>
            <person name="Langley C.H."/>
            <person name="Lapoint R."/>
            <person name="Lazzaro B.P."/>
            <person name="Lee S.J."/>
            <person name="Levesque L."/>
            <person name="Li R."/>
            <person name="Lin C.F."/>
            <person name="Lin M.F."/>
            <person name="Lindblad-Toh K."/>
            <person name="Llopart A."/>
            <person name="Long M."/>
            <person name="Low L."/>
            <person name="Lozovsky E."/>
            <person name="Lu J."/>
            <person name="Luo M."/>
            <person name="Machado C.A."/>
            <person name="Makalowski W."/>
            <person name="Marzo M."/>
            <person name="Matsuda M."/>
            <person name="Matzkin L."/>
            <person name="McAllister B."/>
            <person name="McBride C.S."/>
            <person name="McKernan B."/>
            <person name="McKernan K."/>
            <person name="Mendez-Lago M."/>
            <person name="Minx P."/>
            <person name="Mollenhauer M.U."/>
            <person name="Montooth K."/>
            <person name="Mount S.M."/>
            <person name="Mu X."/>
            <person name="Myers E."/>
            <person name="Negre B."/>
            <person name="Newfeld S."/>
            <person name="Nielsen R."/>
            <person name="Noor M.A."/>
            <person name="O'Grady P."/>
            <person name="Pachter L."/>
            <person name="Papaceit M."/>
            <person name="Parisi M.J."/>
            <person name="Parisi M."/>
            <person name="Parts L."/>
            <person name="Pedersen J.S."/>
            <person name="Pesole G."/>
            <person name="Phillippy A.M."/>
            <person name="Ponting C.P."/>
            <person name="Pop M."/>
            <person name="Porcelli D."/>
            <person name="Powell J.R."/>
            <person name="Prohaska S."/>
            <person name="Pruitt K."/>
            <person name="Puig M."/>
            <person name="Quesneville H."/>
            <person name="Ram K.R."/>
            <person name="Rand D."/>
            <person name="Rasmussen M.D."/>
            <person name="Reed L.K."/>
            <person name="Reenan R."/>
            <person name="Reily A."/>
            <person name="Remington K.A."/>
            <person name="Rieger T.T."/>
            <person name="Ritchie M.G."/>
            <person name="Robin C."/>
            <person name="Rogers Y.H."/>
            <person name="Rohde C."/>
            <person name="Rozas J."/>
            <person name="Rubenfield M.J."/>
            <person name="Ruiz A."/>
            <person name="Russo S."/>
            <person name="Salzberg S.L."/>
            <person name="Sanchez-Gracia A."/>
            <person name="Saranga D.J."/>
            <person name="Sato H."/>
            <person name="Schaeffer S.W."/>
            <person name="Schatz M.C."/>
            <person name="Schlenke T."/>
            <person name="Schwartz R."/>
            <person name="Segarra C."/>
            <person name="Singh R.S."/>
            <person name="Sirot L."/>
            <person name="Sirota M."/>
            <person name="Sisneros N.B."/>
            <person name="Smith C.D."/>
            <person name="Smith T.F."/>
            <person name="Spieth J."/>
            <person name="Stage D.E."/>
            <person name="Stark A."/>
            <person name="Stephan W."/>
            <person name="Strausberg R.L."/>
            <person name="Strempel S."/>
            <person name="Sturgill D."/>
            <person name="Sutton G."/>
            <person name="Sutton G.G."/>
            <person name="Tao W."/>
            <person name="Teichmann S."/>
            <person name="Tobari Y.N."/>
            <person name="Tomimura Y."/>
            <person name="Tsolas J.M."/>
            <person name="Valente V.L."/>
            <person name="Venter E."/>
            <person name="Venter J.C."/>
            <person name="Vicario S."/>
            <person name="Vieira F.G."/>
            <person name="Vilella A.J."/>
            <person name="Villasante A."/>
            <person name="Walenz B."/>
            <person name="Wang J."/>
            <person name="Wasserman M."/>
            <person name="Watts T."/>
            <person name="Wilson D."/>
            <person name="Wilson R.K."/>
            <person name="Wing R.A."/>
            <person name="Wolfner M.F."/>
            <person name="Wong A."/>
            <person name="Wong G.K."/>
            <person name="Wu C.I."/>
            <person name="Wu G."/>
            <person name="Yamamoto D."/>
            <person name="Yang H.P."/>
            <person name="Yang S.P."/>
            <person name="Yorke J.A."/>
            <person name="Yoshida K."/>
            <person name="Zdobnov E."/>
            <person name="Zhang P."/>
            <person name="Zhang Y."/>
            <person name="Zimin A.V."/>
            <person name="Baldwin J."/>
            <person name="Abdouelleil A."/>
            <person name="Abdulkadir J."/>
            <person name="Abebe A."/>
            <person name="Abera B."/>
            <person name="Abreu J."/>
            <person name="Acer S.C."/>
            <person name="Aftuck L."/>
            <person name="Alexander A."/>
            <person name="An P."/>
            <person name="Anderson E."/>
            <person name="Anderson S."/>
            <person name="Arachi H."/>
            <person name="Azer M."/>
            <person name="Bachantsang P."/>
            <person name="Barry A."/>
            <person name="Bayul T."/>
            <person name="Berlin A."/>
            <person name="Bessette D."/>
            <person name="Bloom T."/>
            <person name="Blye J."/>
            <person name="Boguslavskiy L."/>
            <person name="Bonnet C."/>
            <person name="Boukhgalter B."/>
            <person name="Bourzgui I."/>
            <person name="Brown A."/>
            <person name="Cahill P."/>
            <person name="Channer S."/>
            <person name="Cheshatsang Y."/>
            <person name="Chuda L."/>
            <person name="Citroen M."/>
            <person name="Collymore A."/>
            <person name="Cooke P."/>
            <person name="Costello M."/>
            <person name="D'Aco K."/>
            <person name="Daza R."/>
            <person name="De Haan G."/>
            <person name="DeGray S."/>
            <person name="DeMaso C."/>
            <person name="Dhargay N."/>
            <person name="Dooley K."/>
            <person name="Dooley E."/>
            <person name="Doricent M."/>
            <person name="Dorje P."/>
            <person name="Dorjee K."/>
            <person name="Dupes A."/>
            <person name="Elong R."/>
            <person name="Falk J."/>
            <person name="Farina A."/>
            <person name="Faro S."/>
            <person name="Ferguson D."/>
            <person name="Fisher S."/>
            <person name="Foley C.D."/>
            <person name="Franke A."/>
            <person name="Friedrich D."/>
            <person name="Gadbois L."/>
            <person name="Gearin G."/>
            <person name="Gearin C.R."/>
            <person name="Giannoukos G."/>
            <person name="Goode T."/>
            <person name="Graham J."/>
            <person name="Grandbois E."/>
            <person name="Grewal S."/>
            <person name="Gyaltsen K."/>
            <person name="Hafez N."/>
            <person name="Hagos B."/>
            <person name="Hall J."/>
            <person name="Henson C."/>
            <person name="Hollinger A."/>
            <person name="Honan T."/>
            <person name="Huard M.D."/>
            <person name="Hughes L."/>
            <person name="Hurhula B."/>
            <person name="Husby M.E."/>
            <person name="Kamat A."/>
            <person name="Kanga B."/>
            <person name="Kashin S."/>
            <person name="Khazanovich D."/>
            <person name="Kisner P."/>
            <person name="Lance K."/>
            <person name="Lara M."/>
            <person name="Lee W."/>
            <person name="Lennon N."/>
            <person name="Letendre F."/>
            <person name="LeVine R."/>
            <person name="Lipovsky A."/>
            <person name="Liu X."/>
            <person name="Liu J."/>
            <person name="Liu S."/>
            <person name="Lokyitsang T."/>
            <person name="Lokyitsang Y."/>
            <person name="Lubonja R."/>
            <person name="Lui A."/>
            <person name="MacDonald P."/>
            <person name="Magnisalis V."/>
            <person name="Maru K."/>
            <person name="Matthews C."/>
            <person name="McCusker W."/>
            <person name="McDonough S."/>
            <person name="Mehta T."/>
            <person name="Meldrim J."/>
            <person name="Meneus L."/>
            <person name="Mihai O."/>
            <person name="Mihalev A."/>
            <person name="Mihova T."/>
            <person name="Mittelman R."/>
            <person name="Mlenga V."/>
            <person name="Montmayeur A."/>
            <person name="Mulrain L."/>
            <person name="Navidi A."/>
            <person name="Naylor J."/>
            <person name="Negash T."/>
            <person name="Nguyen T."/>
            <person name="Nguyen N."/>
            <person name="Nicol R."/>
            <person name="Norbu C."/>
            <person name="Norbu N."/>
            <person name="Novod N."/>
            <person name="O'Neill B."/>
            <person name="Osman S."/>
            <person name="Markiewicz E."/>
            <person name="Oyono O.L."/>
            <person name="Patti C."/>
            <person name="Phunkhang P."/>
            <person name="Pierre F."/>
            <person name="Priest M."/>
            <person name="Raghuraman S."/>
            <person name="Rege F."/>
            <person name="Reyes R."/>
            <person name="Rise C."/>
            <person name="Rogov P."/>
            <person name="Ross K."/>
            <person name="Ryan E."/>
            <person name="Settipalli S."/>
            <person name="Shea T."/>
            <person name="Sherpa N."/>
            <person name="Shi L."/>
            <person name="Shih D."/>
            <person name="Sparrow T."/>
            <person name="Spaulding J."/>
            <person name="Stalker J."/>
            <person name="Stange-Thomann N."/>
            <person name="Stavropoulos S."/>
            <person name="Stone C."/>
            <person name="Strader C."/>
            <person name="Tesfaye S."/>
            <person name="Thomson T."/>
            <person name="Thoulutsang Y."/>
            <person name="Thoulutsang D."/>
            <person name="Topham K."/>
            <person name="Topping I."/>
            <person name="Tsamla T."/>
            <person name="Vassiliev H."/>
            <person name="Vo A."/>
            <person name="Wangchuk T."/>
            <person name="Wangdi T."/>
            <person name="Weiand M."/>
            <person name="Wilkinson J."/>
            <person name="Wilson A."/>
            <person name="Yadav S."/>
            <person name="Young G."/>
            <person name="Yu Q."/>
            <person name="Zembek L."/>
            <person name="Zhong D."/>
            <person name="Zimmer A."/>
            <person name="Zwirko Z."/>
            <person name="Jaffe D.B."/>
            <person name="Alvarez P."/>
            <person name="Brockman W."/>
            <person name="Butler J."/>
            <person name="Chin C."/>
            <person name="Gnerre S."/>
            <person name="Grabherr M."/>
            <person name="Kleber M."/>
            <person name="Mauceli E."/>
            <person name="MacCallum I."/>
        </authorList>
    </citation>
    <scope>NUCLEOTIDE SEQUENCE [LARGE SCALE GENOMIC DNA]</scope>
    <source>
        <strain evidence="3">white501</strain>
    </source>
</reference>
<accession>B4QF87</accession>
<dbReference type="HOGENOM" id="CLU_2429418_0_0_1"/>
<dbReference type="EMBL" id="CM000362">
    <property type="protein sequence ID" value="EDX06116.1"/>
    <property type="molecule type" value="Genomic_DNA"/>
</dbReference>
<name>B4QF87_DROSI</name>
<sequence length="91" mass="9235">MQQQPPPGNAQRVLAEIGVGNGKQTYSPRGDRRQQPVKHLKHPSAAWPLIGAVGDKLAASAVHLFAAGAAAPGHGTQTGARAGRVASRGAG</sequence>
<evidence type="ECO:0000313" key="2">
    <source>
        <dbReference type="EMBL" id="EDX06116.1"/>
    </source>
</evidence>
<feature type="compositionally biased region" description="Low complexity" evidence="1">
    <location>
        <begin position="79"/>
        <end position="91"/>
    </location>
</feature>
<feature type="region of interest" description="Disordered" evidence="1">
    <location>
        <begin position="19"/>
        <end position="41"/>
    </location>
</feature>
<feature type="region of interest" description="Disordered" evidence="1">
    <location>
        <begin position="71"/>
        <end position="91"/>
    </location>
</feature>